<dbReference type="AlphaFoldDB" id="A0A0G0MTC3"/>
<comment type="similarity">
    <text evidence="1 9 10">Belongs to the class-I aminoacyl-tRNA synthetase family.</text>
</comment>
<dbReference type="Proteomes" id="UP000034799">
    <property type="component" value="Unassembled WGS sequence"/>
</dbReference>
<evidence type="ECO:0000256" key="10">
    <source>
        <dbReference type="RuleBase" id="RU363039"/>
    </source>
</evidence>
<dbReference type="InterPro" id="IPR014729">
    <property type="entry name" value="Rossmann-like_a/b/a_fold"/>
</dbReference>
<proteinExistence type="inferred from homology"/>
<evidence type="ECO:0000256" key="2">
    <source>
        <dbReference type="ARBA" id="ARBA00022490"/>
    </source>
</evidence>
<dbReference type="EC" id="6.1.1.4" evidence="9"/>
<dbReference type="FunFam" id="1.10.730.10:FF:000002">
    <property type="entry name" value="Leucine--tRNA ligase"/>
    <property type="match status" value="1"/>
</dbReference>
<evidence type="ECO:0000256" key="4">
    <source>
        <dbReference type="ARBA" id="ARBA00022741"/>
    </source>
</evidence>
<evidence type="ECO:0000259" key="12">
    <source>
        <dbReference type="Pfam" id="PF08264"/>
    </source>
</evidence>
<dbReference type="PRINTS" id="PR00985">
    <property type="entry name" value="TRNASYNTHLEU"/>
</dbReference>
<dbReference type="Pfam" id="PF09334">
    <property type="entry name" value="tRNA-synt_1g"/>
    <property type="match status" value="1"/>
</dbReference>
<evidence type="ECO:0000259" key="14">
    <source>
        <dbReference type="Pfam" id="PF13603"/>
    </source>
</evidence>
<keyword evidence="4 9" id="KW-0547">Nucleotide-binding</keyword>
<dbReference type="Pfam" id="PF08264">
    <property type="entry name" value="Anticodon_1"/>
    <property type="match status" value="1"/>
</dbReference>
<dbReference type="GO" id="GO:0002161">
    <property type="term" value="F:aminoacyl-tRNA deacylase activity"/>
    <property type="evidence" value="ECO:0007669"/>
    <property type="project" value="InterPro"/>
</dbReference>
<dbReference type="SUPFAM" id="SSF50677">
    <property type="entry name" value="ValRS/IleRS/LeuRS editing domain"/>
    <property type="match status" value="1"/>
</dbReference>
<evidence type="ECO:0000256" key="8">
    <source>
        <dbReference type="ARBA" id="ARBA00047469"/>
    </source>
</evidence>
<evidence type="ECO:0000256" key="5">
    <source>
        <dbReference type="ARBA" id="ARBA00022840"/>
    </source>
</evidence>
<dbReference type="GO" id="GO:0005829">
    <property type="term" value="C:cytosol"/>
    <property type="evidence" value="ECO:0007669"/>
    <property type="project" value="TreeGrafter"/>
</dbReference>
<dbReference type="Gene3D" id="1.10.730.10">
    <property type="entry name" value="Isoleucyl-tRNA Synthetase, Domain 1"/>
    <property type="match status" value="2"/>
</dbReference>
<evidence type="ECO:0000256" key="7">
    <source>
        <dbReference type="ARBA" id="ARBA00023146"/>
    </source>
</evidence>
<protein>
    <recommendedName>
        <fullName evidence="9">Leucine--tRNA ligase</fullName>
        <ecNumber evidence="9">6.1.1.4</ecNumber>
    </recommendedName>
    <alternativeName>
        <fullName evidence="9">Leucyl-tRNA synthetase</fullName>
        <shortName evidence="9">LeuRS</shortName>
    </alternativeName>
</protein>
<dbReference type="FunFam" id="3.40.50.620:FF:000056">
    <property type="entry name" value="Leucine--tRNA ligase"/>
    <property type="match status" value="1"/>
</dbReference>
<accession>A0A0G0MTC3</accession>
<evidence type="ECO:0000256" key="9">
    <source>
        <dbReference type="HAMAP-Rule" id="MF_00049"/>
    </source>
</evidence>
<keyword evidence="2 9" id="KW-0963">Cytoplasm</keyword>
<dbReference type="InterPro" id="IPR025709">
    <property type="entry name" value="Leu_tRNA-synth_edit"/>
</dbReference>
<comment type="subcellular location">
    <subcellularLocation>
        <location evidence="9">Cytoplasm</location>
    </subcellularLocation>
</comment>
<dbReference type="InterPro" id="IPR002300">
    <property type="entry name" value="aa-tRNA-synth_Ia"/>
</dbReference>
<feature type="domain" description="Methionyl/Valyl/Leucyl/Isoleucyl-tRNA synthetase anticodon-binding" evidence="12">
    <location>
        <begin position="665"/>
        <end position="772"/>
    </location>
</feature>
<dbReference type="GO" id="GO:0005524">
    <property type="term" value="F:ATP binding"/>
    <property type="evidence" value="ECO:0007669"/>
    <property type="project" value="UniProtKB-UniRule"/>
</dbReference>
<dbReference type="HAMAP" id="MF_00049_B">
    <property type="entry name" value="Leu_tRNA_synth_B"/>
    <property type="match status" value="1"/>
</dbReference>
<keyword evidence="3 9" id="KW-0436">Ligase</keyword>
<dbReference type="InterPro" id="IPR015413">
    <property type="entry name" value="Methionyl/Leucyl_tRNA_Synth"/>
</dbReference>
<dbReference type="GO" id="GO:0004823">
    <property type="term" value="F:leucine-tRNA ligase activity"/>
    <property type="evidence" value="ECO:0007669"/>
    <property type="project" value="UniProtKB-UniRule"/>
</dbReference>
<dbReference type="Gene3D" id="3.40.50.620">
    <property type="entry name" value="HUPs"/>
    <property type="match status" value="2"/>
</dbReference>
<dbReference type="Gene3D" id="3.10.20.590">
    <property type="match status" value="1"/>
</dbReference>
<dbReference type="NCBIfam" id="TIGR00396">
    <property type="entry name" value="leuS_bact"/>
    <property type="match status" value="1"/>
</dbReference>
<dbReference type="PANTHER" id="PTHR43740:SF2">
    <property type="entry name" value="LEUCINE--TRNA LIGASE, MITOCHONDRIAL"/>
    <property type="match status" value="1"/>
</dbReference>
<dbReference type="Pfam" id="PF00133">
    <property type="entry name" value="tRNA-synt_1"/>
    <property type="match status" value="1"/>
</dbReference>
<dbReference type="STRING" id="1619100.UT34_C0001G0458"/>
<dbReference type="EMBL" id="LBWK01000001">
    <property type="protein sequence ID" value="KKR06418.1"/>
    <property type="molecule type" value="Genomic_DNA"/>
</dbReference>
<feature type="short sequence motif" description="'KMSKS' region" evidence="9">
    <location>
        <begin position="590"/>
        <end position="594"/>
    </location>
</feature>
<dbReference type="SUPFAM" id="SSF47323">
    <property type="entry name" value="Anticodon-binding domain of a subclass of class I aminoacyl-tRNA synthetases"/>
    <property type="match status" value="1"/>
</dbReference>
<organism evidence="15 16">
    <name type="scientific">candidate division WS6 bacterium GW2011_GWF2_39_15</name>
    <dbReference type="NCBI Taxonomy" id="1619100"/>
    <lineage>
        <taxon>Bacteria</taxon>
        <taxon>Candidatus Dojkabacteria</taxon>
    </lineage>
</organism>
<evidence type="ECO:0000256" key="1">
    <source>
        <dbReference type="ARBA" id="ARBA00005594"/>
    </source>
</evidence>
<dbReference type="InterPro" id="IPR002302">
    <property type="entry name" value="Leu-tRNA-ligase"/>
</dbReference>
<dbReference type="CDD" id="cd00812">
    <property type="entry name" value="LeuRS_core"/>
    <property type="match status" value="1"/>
</dbReference>
<dbReference type="Pfam" id="PF13603">
    <property type="entry name" value="tRNA-synt_1_2"/>
    <property type="match status" value="1"/>
</dbReference>
<dbReference type="InterPro" id="IPR013155">
    <property type="entry name" value="M/V/L/I-tRNA-synth_anticd-bd"/>
</dbReference>
<dbReference type="SUPFAM" id="SSF52374">
    <property type="entry name" value="Nucleotidylyl transferase"/>
    <property type="match status" value="1"/>
</dbReference>
<comment type="caution">
    <text evidence="15">The sequence shown here is derived from an EMBL/GenBank/DDBJ whole genome shotgun (WGS) entry which is preliminary data.</text>
</comment>
<keyword evidence="7 9" id="KW-0030">Aminoacyl-tRNA synthetase</keyword>
<evidence type="ECO:0000256" key="3">
    <source>
        <dbReference type="ARBA" id="ARBA00022598"/>
    </source>
</evidence>
<comment type="caution">
    <text evidence="9">Lacks conserved residue(s) required for the propagation of feature annotation.</text>
</comment>
<evidence type="ECO:0000313" key="16">
    <source>
        <dbReference type="Proteomes" id="UP000034799"/>
    </source>
</evidence>
<feature type="domain" description="Methionyl/Leucyl tRNA synthetase" evidence="13">
    <location>
        <begin position="35"/>
        <end position="185"/>
    </location>
</feature>
<sequence length="815" mass="94179">MSYNFKEIENKWREKWFSSDIYSAKDFDKRKKKYVLVEFPYPSGSGLHVGHAFSFTGGDVYARYQRMRGYNVLFPMGYDAFGLPTENYAIKVKRKPQEVTKENTAMFKDQMQKLGFSFDWNREVNTTDPGYYKWTQWIFIKLFEKGLAYKEEWPINWCPSCKIGLANEEVIDGKCERCGTQTQRRNISQWIVKITAYADRLIEGLKETAFIDKVKAAQINWIDRKEWIDITYPIDGVKETVTIATTRPDTNYGATFIVLAPEHELVEKLITGKINTSQDIKPIKEYVVKAKNKSELERQKEVTGRDKTGVFTGLYAVNHLTDMKMPIWITDFVLGTVGTGAVVGVPGHDIRDFEFAQQFKIPIIRVVVGKDGDTGEITKKEQVQEDEGTMINSGFLDGMDIRSATKRIMDYMEEKGWGKKTVRYHLRDWIFSRQHYWGEPIPMVHCEKCGWIPVPEDQLPIVLPEVEHYEPTDTGESPLAKIEEWVNTKCPNCGGDAKRETDTMPNWAGSDWYYVRYLDNKNDKAIADMDKMKYWLPVDIYIGGDEHNTLHLLYSRFIYQFLYDLGEVPTPEPYYQRISHGVILGSNNQRMSKSKGNVITPDEVADKVGVDAIRAYLMFIGPFEGTMAWNDNALMGVKRFTERLYKFFAENTATAGNKSSQEVNEILHRTTKYVTEGFEQFQYNTIVAKYMELLNFFEKTDPKNISKESYEIFIKLIAPIMPYLAEELWSIIGYEKTVHLEAWPEYNEQYLVSSVVEIPVQINGRLKGKITVVVDADEGQIKEVILKDENLGKLLESEQIRKIIYIKGKIANIIV</sequence>
<feature type="domain" description="Leucyl-tRNA synthetase editing" evidence="14">
    <location>
        <begin position="220"/>
        <end position="413"/>
    </location>
</feature>
<dbReference type="PATRIC" id="fig|1619100.3.peg.465"/>
<name>A0A0G0MTC3_9BACT</name>
<feature type="binding site" evidence="9">
    <location>
        <position position="593"/>
    </location>
    <ligand>
        <name>ATP</name>
        <dbReference type="ChEBI" id="CHEBI:30616"/>
    </ligand>
</feature>
<evidence type="ECO:0000313" key="15">
    <source>
        <dbReference type="EMBL" id="KKR06418.1"/>
    </source>
</evidence>
<dbReference type="InterPro" id="IPR009008">
    <property type="entry name" value="Val/Leu/Ile-tRNA-synth_edit"/>
</dbReference>
<reference evidence="15 16" key="1">
    <citation type="journal article" date="2015" name="Nature">
        <title>rRNA introns, odd ribosomes, and small enigmatic genomes across a large radiation of phyla.</title>
        <authorList>
            <person name="Brown C.T."/>
            <person name="Hug L.A."/>
            <person name="Thomas B.C."/>
            <person name="Sharon I."/>
            <person name="Castelle C.J."/>
            <person name="Singh A."/>
            <person name="Wilkins M.J."/>
            <person name="Williams K.H."/>
            <person name="Banfield J.F."/>
        </authorList>
    </citation>
    <scope>NUCLEOTIDE SEQUENCE [LARGE SCALE GENOMIC DNA]</scope>
</reference>
<keyword evidence="5 9" id="KW-0067">ATP-binding</keyword>
<dbReference type="GO" id="GO:0006429">
    <property type="term" value="P:leucyl-tRNA aminoacylation"/>
    <property type="evidence" value="ECO:0007669"/>
    <property type="project" value="UniProtKB-UniRule"/>
</dbReference>
<comment type="catalytic activity">
    <reaction evidence="8 9">
        <text>tRNA(Leu) + L-leucine + ATP = L-leucyl-tRNA(Leu) + AMP + diphosphate</text>
        <dbReference type="Rhea" id="RHEA:11688"/>
        <dbReference type="Rhea" id="RHEA-COMP:9613"/>
        <dbReference type="Rhea" id="RHEA-COMP:9622"/>
        <dbReference type="ChEBI" id="CHEBI:30616"/>
        <dbReference type="ChEBI" id="CHEBI:33019"/>
        <dbReference type="ChEBI" id="CHEBI:57427"/>
        <dbReference type="ChEBI" id="CHEBI:78442"/>
        <dbReference type="ChEBI" id="CHEBI:78494"/>
        <dbReference type="ChEBI" id="CHEBI:456215"/>
        <dbReference type="EC" id="6.1.1.4"/>
    </reaction>
</comment>
<dbReference type="InterPro" id="IPR009080">
    <property type="entry name" value="tRNAsynth_Ia_anticodon-bd"/>
</dbReference>
<evidence type="ECO:0000259" key="11">
    <source>
        <dbReference type="Pfam" id="PF00133"/>
    </source>
</evidence>
<dbReference type="PANTHER" id="PTHR43740">
    <property type="entry name" value="LEUCYL-TRNA SYNTHETASE"/>
    <property type="match status" value="1"/>
</dbReference>
<dbReference type="FunFam" id="3.40.50.620:FF:000003">
    <property type="entry name" value="Leucine--tRNA ligase"/>
    <property type="match status" value="1"/>
</dbReference>
<feature type="domain" description="Aminoacyl-tRNA synthetase class Ia" evidence="11">
    <location>
        <begin position="426"/>
        <end position="618"/>
    </location>
</feature>
<keyword evidence="6 9" id="KW-0648">Protein biosynthesis</keyword>
<dbReference type="CDD" id="cd07958">
    <property type="entry name" value="Anticodon_Ia_Leu_BEm"/>
    <property type="match status" value="1"/>
</dbReference>
<evidence type="ECO:0000256" key="6">
    <source>
        <dbReference type="ARBA" id="ARBA00022917"/>
    </source>
</evidence>
<gene>
    <name evidence="9" type="primary">leuS</name>
    <name evidence="15" type="ORF">UT34_C0001G0458</name>
</gene>
<evidence type="ECO:0000259" key="13">
    <source>
        <dbReference type="Pfam" id="PF09334"/>
    </source>
</evidence>